<name>A0ACC6A3H5_9BACI</name>
<proteinExistence type="predicted"/>
<accession>A0ACC6A3H5</accession>
<protein>
    <submittedName>
        <fullName evidence="1">DUF4047 domain-containing protein</fullName>
    </submittedName>
</protein>
<reference evidence="1" key="1">
    <citation type="submission" date="2022-05" db="EMBL/GenBank/DDBJ databases">
        <title>Comparative Genomics of Spacecraft Associated Microbes.</title>
        <authorList>
            <person name="Tran M.T."/>
            <person name="Wright A."/>
            <person name="Seuylemezian A."/>
            <person name="Eisen J."/>
            <person name="Coil D."/>
        </authorList>
    </citation>
    <scope>NUCLEOTIDE SEQUENCE</scope>
    <source>
        <strain evidence="1">FAIRING 10M-2.2</strain>
    </source>
</reference>
<evidence type="ECO:0000313" key="2">
    <source>
        <dbReference type="Proteomes" id="UP001202289"/>
    </source>
</evidence>
<dbReference type="Proteomes" id="UP001202289">
    <property type="component" value="Unassembled WGS sequence"/>
</dbReference>
<sequence length="246" mass="27464">MKKSSKKVRNRLILPCVCSMAFYMGSQVVTHTEASYVSQQKVEATLSTAMVFPKTIEKLTGEAKQHRETIFNHYNAINNAGNGTVAELEGRIAAWKQHRAAIKTEIAALQANFTESDSYYKTAVEDAKKNKEGSAQEVLKYVQTGFNDIQSIHSEVEKQAVLQKVDERIGALEKQMNEAKTKQANNFQNVSPVQPSNSSQQTDQSPKQEENKQKNHSSEEQLKQNQPVTPAQPEEHKEEAAAGTKQ</sequence>
<gene>
    <name evidence="1" type="ORF">M3215_03005</name>
</gene>
<evidence type="ECO:0000313" key="1">
    <source>
        <dbReference type="EMBL" id="MCM3734814.1"/>
    </source>
</evidence>
<keyword evidence="2" id="KW-1185">Reference proteome</keyword>
<dbReference type="EMBL" id="JAMBOP010000002">
    <property type="protein sequence ID" value="MCM3734814.1"/>
    <property type="molecule type" value="Genomic_DNA"/>
</dbReference>
<comment type="caution">
    <text evidence="1">The sequence shown here is derived from an EMBL/GenBank/DDBJ whole genome shotgun (WGS) entry which is preliminary data.</text>
</comment>
<organism evidence="1 2">
    <name type="scientific">Bacillus cytotoxicus</name>
    <dbReference type="NCBI Taxonomy" id="580165"/>
    <lineage>
        <taxon>Bacteria</taxon>
        <taxon>Bacillati</taxon>
        <taxon>Bacillota</taxon>
        <taxon>Bacilli</taxon>
        <taxon>Bacillales</taxon>
        <taxon>Bacillaceae</taxon>
        <taxon>Bacillus</taxon>
        <taxon>Bacillus cereus group</taxon>
    </lineage>
</organism>